<dbReference type="SUPFAM" id="SSF54897">
    <property type="entry name" value="Protease propeptides/inhibitors"/>
    <property type="match status" value="1"/>
</dbReference>
<keyword evidence="4 6" id="KW-0378">Hydrolase</keyword>
<feature type="active site" description="Charge relay system" evidence="6">
    <location>
        <position position="210"/>
    </location>
</feature>
<dbReference type="OrthoDB" id="206201at2759"/>
<dbReference type="PROSITE" id="PS00137">
    <property type="entry name" value="SUBTILASE_HIS"/>
    <property type="match status" value="1"/>
</dbReference>
<dbReference type="Pfam" id="PF05922">
    <property type="entry name" value="Inhibitor_I9"/>
    <property type="match status" value="1"/>
</dbReference>
<dbReference type="SUPFAM" id="SSF52743">
    <property type="entry name" value="Subtilisin-like"/>
    <property type="match status" value="1"/>
</dbReference>
<dbReference type="STRING" id="1408157.A0A1J7J3J6"/>
<dbReference type="InterPro" id="IPR015500">
    <property type="entry name" value="Peptidase_S8_subtilisin-rel"/>
</dbReference>
<evidence type="ECO:0000313" key="12">
    <source>
        <dbReference type="Proteomes" id="UP000182658"/>
    </source>
</evidence>
<feature type="active site" description="Charge relay system" evidence="6">
    <location>
        <position position="174"/>
    </location>
</feature>
<evidence type="ECO:0000256" key="2">
    <source>
        <dbReference type="ARBA" id="ARBA00022670"/>
    </source>
</evidence>
<dbReference type="PROSITE" id="PS00138">
    <property type="entry name" value="SUBTILASE_SER"/>
    <property type="match status" value="1"/>
</dbReference>
<dbReference type="InterPro" id="IPR023827">
    <property type="entry name" value="Peptidase_S8_Asp-AS"/>
</dbReference>
<gene>
    <name evidence="11" type="ORF">CONLIGDRAFT_665373</name>
</gene>
<dbReference type="InterPro" id="IPR023828">
    <property type="entry name" value="Peptidase_S8_Ser-AS"/>
</dbReference>
<evidence type="ECO:0000259" key="9">
    <source>
        <dbReference type="Pfam" id="PF00082"/>
    </source>
</evidence>
<evidence type="ECO:0000256" key="8">
    <source>
        <dbReference type="SAM" id="SignalP"/>
    </source>
</evidence>
<dbReference type="PROSITE" id="PS00136">
    <property type="entry name" value="SUBTILASE_ASP"/>
    <property type="match status" value="1"/>
</dbReference>
<keyword evidence="5 6" id="KW-0720">Serine protease</keyword>
<comment type="similarity">
    <text evidence="1 6 7">Belongs to the peptidase S8 family.</text>
</comment>
<feature type="active site" description="Charge relay system" evidence="6">
    <location>
        <position position="367"/>
    </location>
</feature>
<evidence type="ECO:0000256" key="3">
    <source>
        <dbReference type="ARBA" id="ARBA00022729"/>
    </source>
</evidence>
<dbReference type="GO" id="GO:0006508">
    <property type="term" value="P:proteolysis"/>
    <property type="evidence" value="ECO:0007669"/>
    <property type="project" value="UniProtKB-KW"/>
</dbReference>
<proteinExistence type="inferred from homology"/>
<dbReference type="Gene3D" id="3.40.50.200">
    <property type="entry name" value="Peptidase S8/S53 domain"/>
    <property type="match status" value="1"/>
</dbReference>
<evidence type="ECO:0000256" key="6">
    <source>
        <dbReference type="PROSITE-ProRule" id="PRU01240"/>
    </source>
</evidence>
<feature type="domain" description="Peptidase S8/S53" evidence="9">
    <location>
        <begin position="172"/>
        <end position="403"/>
    </location>
</feature>
<name>A0A1J7J3J6_9PEZI</name>
<organism evidence="11 12">
    <name type="scientific">Coniochaeta ligniaria NRRL 30616</name>
    <dbReference type="NCBI Taxonomy" id="1408157"/>
    <lineage>
        <taxon>Eukaryota</taxon>
        <taxon>Fungi</taxon>
        <taxon>Dikarya</taxon>
        <taxon>Ascomycota</taxon>
        <taxon>Pezizomycotina</taxon>
        <taxon>Sordariomycetes</taxon>
        <taxon>Sordariomycetidae</taxon>
        <taxon>Coniochaetales</taxon>
        <taxon>Coniochaetaceae</taxon>
        <taxon>Coniochaeta</taxon>
    </lineage>
</organism>
<evidence type="ECO:0000256" key="5">
    <source>
        <dbReference type="ARBA" id="ARBA00022825"/>
    </source>
</evidence>
<evidence type="ECO:0000259" key="10">
    <source>
        <dbReference type="Pfam" id="PF05922"/>
    </source>
</evidence>
<dbReference type="InterPro" id="IPR010259">
    <property type="entry name" value="S8pro/Inhibitor_I9"/>
</dbReference>
<evidence type="ECO:0000256" key="1">
    <source>
        <dbReference type="ARBA" id="ARBA00011073"/>
    </source>
</evidence>
<dbReference type="InterPro" id="IPR000209">
    <property type="entry name" value="Peptidase_S8/S53_dom"/>
</dbReference>
<dbReference type="Proteomes" id="UP000182658">
    <property type="component" value="Unassembled WGS sequence"/>
</dbReference>
<dbReference type="FunFam" id="3.40.50.200:FF:000007">
    <property type="entry name" value="Subtilisin-like serine protease"/>
    <property type="match status" value="1"/>
</dbReference>
<keyword evidence="3 8" id="KW-0732">Signal</keyword>
<dbReference type="InterPro" id="IPR036852">
    <property type="entry name" value="Peptidase_S8/S53_dom_sf"/>
</dbReference>
<evidence type="ECO:0000313" key="11">
    <source>
        <dbReference type="EMBL" id="OIW34655.1"/>
    </source>
</evidence>
<feature type="signal peptide" evidence="8">
    <location>
        <begin position="1"/>
        <end position="19"/>
    </location>
</feature>
<dbReference type="InterPro" id="IPR050131">
    <property type="entry name" value="Peptidase_S8_subtilisin-like"/>
</dbReference>
<dbReference type="InterPro" id="IPR022398">
    <property type="entry name" value="Peptidase_S8_His-AS"/>
</dbReference>
<dbReference type="GO" id="GO:0004252">
    <property type="term" value="F:serine-type endopeptidase activity"/>
    <property type="evidence" value="ECO:0007669"/>
    <property type="project" value="UniProtKB-UniRule"/>
</dbReference>
<protein>
    <submittedName>
        <fullName evidence="11">Subtilisin-like protein</fullName>
    </submittedName>
</protein>
<feature type="domain" description="Inhibitor I9" evidence="10">
    <location>
        <begin position="37"/>
        <end position="110"/>
    </location>
</feature>
<dbReference type="Pfam" id="PF00082">
    <property type="entry name" value="Peptidase_S8"/>
    <property type="match status" value="1"/>
</dbReference>
<dbReference type="CDD" id="cd04077">
    <property type="entry name" value="Peptidases_S8_PCSK9_ProteinaseK_like"/>
    <property type="match status" value="1"/>
</dbReference>
<feature type="chain" id="PRO_5012950159" evidence="8">
    <location>
        <begin position="20"/>
        <end position="425"/>
    </location>
</feature>
<accession>A0A1J7J3J6</accession>
<sequence length="425" mass="44298">MKNLITAVAIAWLALGSQAKLADPPSLNTAAPIANNFVVQYHPDVSAADRQKHEQLVHAAAARHTSYRGIMKKFDIGGFQGYHVELDGKAVAELQKSNLIKQIQPDAQISIASPIKPPPPLPMHTRDDDPDSGLPANIRRVPISTWGQARLSHRVPSTTGFIYDVGGSTAYIIDTGIRTTHAEFSNGSVSRAIWGTNFISGSADTDENGHGTHCAGTVGGRTKGIAPLTELIAVKVFDANGNGPWSGVLAALDWVVKHAAANGRVGRAVVNMSLGGSRWSVIEDAVTAAVDAGVAVVVAAGNAGQPVNTTSPAACPDAITVGAVDENDARPGWSNWGVGLDFFAPGADVESAWIQSDSAYASESGTSMAAPHVTGLVAYLMQQFGPHTPAQMRDRLNALATRGTVTGAGDGSVNAIVFNGNEMYA</sequence>
<dbReference type="PROSITE" id="PS51892">
    <property type="entry name" value="SUBTILASE"/>
    <property type="match status" value="1"/>
</dbReference>
<dbReference type="PANTHER" id="PTHR43806:SF66">
    <property type="entry name" value="SERIN ENDOPEPTIDASE"/>
    <property type="match status" value="1"/>
</dbReference>
<evidence type="ECO:0000256" key="4">
    <source>
        <dbReference type="ARBA" id="ARBA00022801"/>
    </source>
</evidence>
<keyword evidence="12" id="KW-1185">Reference proteome</keyword>
<dbReference type="PANTHER" id="PTHR43806">
    <property type="entry name" value="PEPTIDASE S8"/>
    <property type="match status" value="1"/>
</dbReference>
<dbReference type="InParanoid" id="A0A1J7J3J6"/>
<dbReference type="AlphaFoldDB" id="A0A1J7J3J6"/>
<reference evidence="11 12" key="1">
    <citation type="submission" date="2016-10" db="EMBL/GenBank/DDBJ databases">
        <title>Draft genome sequence of Coniochaeta ligniaria NRRL30616, a lignocellulolytic fungus for bioabatement of inhibitors in plant biomass hydrolysates.</title>
        <authorList>
            <consortium name="DOE Joint Genome Institute"/>
            <person name="Jimenez D.J."/>
            <person name="Hector R.E."/>
            <person name="Riley R."/>
            <person name="Sun H."/>
            <person name="Grigoriev I.V."/>
            <person name="Van Elsas J.D."/>
            <person name="Nichols N.N."/>
        </authorList>
    </citation>
    <scope>NUCLEOTIDE SEQUENCE [LARGE SCALE GENOMIC DNA]</scope>
    <source>
        <strain evidence="11 12">NRRL 30616</strain>
    </source>
</reference>
<keyword evidence="2 6" id="KW-0645">Protease</keyword>
<dbReference type="PRINTS" id="PR00723">
    <property type="entry name" value="SUBTILISIN"/>
</dbReference>
<dbReference type="InterPro" id="IPR034193">
    <property type="entry name" value="PCSK9_ProteinaseK-like"/>
</dbReference>
<dbReference type="EMBL" id="KV875093">
    <property type="protein sequence ID" value="OIW34655.1"/>
    <property type="molecule type" value="Genomic_DNA"/>
</dbReference>
<evidence type="ECO:0000256" key="7">
    <source>
        <dbReference type="RuleBase" id="RU003355"/>
    </source>
</evidence>